<dbReference type="RefSeq" id="WP_182326726.1">
    <property type="nucleotide sequence ID" value="NZ_CP058554.1"/>
</dbReference>
<evidence type="ECO:0000313" key="2">
    <source>
        <dbReference type="EMBL" id="QMV72306.1"/>
    </source>
</evidence>
<gene>
    <name evidence="2" type="ORF">HS961_05395</name>
</gene>
<protein>
    <submittedName>
        <fullName evidence="2">DUF4148 domain-containing protein</fullName>
    </submittedName>
</protein>
<evidence type="ECO:0000313" key="3">
    <source>
        <dbReference type="Proteomes" id="UP000515240"/>
    </source>
</evidence>
<dbReference type="AlphaFoldDB" id="A0A7G5EE81"/>
<feature type="signal peptide" evidence="1">
    <location>
        <begin position="1"/>
        <end position="21"/>
    </location>
</feature>
<sequence>MNARILAIAATLALGASVAQANPFEGEHSVAPQASATSAVSRADVQAQLVEARKTNMMIAQGNQSTMNAYELGKGQLSRAEVTQAARQALANGSILEGE</sequence>
<name>A0A7G5EE81_9BURK</name>
<dbReference type="EMBL" id="CP058554">
    <property type="protein sequence ID" value="QMV72306.1"/>
    <property type="molecule type" value="Genomic_DNA"/>
</dbReference>
<feature type="chain" id="PRO_5028823080" evidence="1">
    <location>
        <begin position="22"/>
        <end position="99"/>
    </location>
</feature>
<accession>A0A7G5EE81</accession>
<dbReference type="Proteomes" id="UP000515240">
    <property type="component" value="Chromosome"/>
</dbReference>
<evidence type="ECO:0000256" key="1">
    <source>
        <dbReference type="SAM" id="SignalP"/>
    </source>
</evidence>
<organism evidence="2 3">
    <name type="scientific">Comamonas piscis</name>
    <dbReference type="NCBI Taxonomy" id="1562974"/>
    <lineage>
        <taxon>Bacteria</taxon>
        <taxon>Pseudomonadati</taxon>
        <taxon>Pseudomonadota</taxon>
        <taxon>Betaproteobacteria</taxon>
        <taxon>Burkholderiales</taxon>
        <taxon>Comamonadaceae</taxon>
        <taxon>Comamonas</taxon>
    </lineage>
</organism>
<reference evidence="2 3" key="1">
    <citation type="journal article" date="2020" name="G3 (Bethesda)">
        <title>CeMbio - The Caenorhabditis elegans Microbiome Resource.</title>
        <authorList>
            <person name="Dirksen P."/>
            <person name="Assie A."/>
            <person name="Zimmermann J."/>
            <person name="Zhang F."/>
            <person name="Tietje A.M."/>
            <person name="Marsh S.A."/>
            <person name="Felix M.A."/>
            <person name="Shapira M."/>
            <person name="Kaleta C."/>
            <person name="Schulenburg H."/>
            <person name="Samuel B."/>
        </authorList>
    </citation>
    <scope>NUCLEOTIDE SEQUENCE [LARGE SCALE GENOMIC DNA]</scope>
    <source>
        <strain evidence="2 3">BIGb0172</strain>
    </source>
</reference>
<proteinExistence type="predicted"/>
<keyword evidence="1" id="KW-0732">Signal</keyword>
<dbReference type="KEGG" id="cpis:HS961_05395"/>
<keyword evidence="3" id="KW-1185">Reference proteome</keyword>